<evidence type="ECO:0000313" key="2">
    <source>
        <dbReference type="EMBL" id="USR90522.1"/>
    </source>
</evidence>
<keyword evidence="3" id="KW-1185">Reference proteome</keyword>
<feature type="region of interest" description="Disordered" evidence="1">
    <location>
        <begin position="1"/>
        <end position="24"/>
    </location>
</feature>
<organism evidence="2 3">
    <name type="scientific">Phormidium yuhuli AB48</name>
    <dbReference type="NCBI Taxonomy" id="2940671"/>
    <lineage>
        <taxon>Bacteria</taxon>
        <taxon>Bacillati</taxon>
        <taxon>Cyanobacteriota</taxon>
        <taxon>Cyanophyceae</taxon>
        <taxon>Oscillatoriophycideae</taxon>
        <taxon>Oscillatoriales</taxon>
        <taxon>Oscillatoriaceae</taxon>
        <taxon>Phormidium</taxon>
        <taxon>Phormidium yuhuli</taxon>
    </lineage>
</organism>
<protein>
    <submittedName>
        <fullName evidence="2">TIGR03985 family CRISPR-associated protein</fullName>
    </submittedName>
</protein>
<accession>A0ABY5AMS9</accession>
<proteinExistence type="predicted"/>
<dbReference type="RefSeq" id="WP_252662550.1">
    <property type="nucleotide sequence ID" value="NZ_CP098611.1"/>
</dbReference>
<name>A0ABY5AMS9_9CYAN</name>
<dbReference type="InterPro" id="IPR023816">
    <property type="entry name" value="CRISPR-assoc_CYA0889"/>
</dbReference>
<dbReference type="NCBIfam" id="TIGR03985">
    <property type="entry name" value="TIGR03985 family CRISPR-associated protein"/>
    <property type="match status" value="1"/>
</dbReference>
<dbReference type="Proteomes" id="UP001056708">
    <property type="component" value="Chromosome"/>
</dbReference>
<evidence type="ECO:0000313" key="3">
    <source>
        <dbReference type="Proteomes" id="UP001056708"/>
    </source>
</evidence>
<dbReference type="EMBL" id="CP098611">
    <property type="protein sequence ID" value="USR90522.1"/>
    <property type="molecule type" value="Genomic_DNA"/>
</dbReference>
<sequence>MVPQKRLPLSSQRRRSLTSPQTRPLAEEAGLGVLYPSPLLLQRLTRGVFCQHGLRSLRLWVWLHLLYCPGYGSFWNQGQEPVPELFSYAQWRDAFFTPDHPKGEEIPPLHNSRCLCARRGYDWVLSVVGQEGMAAWIEAVCAELGVERQEWQERLEQRLFGVTRRSLADDLRLLVELGLLARQGHKFAPLKELPQWVREPVVAKPVRGQESPTKPPLLGRPEVLFGNLDFGSLAQRYGKPVAGVQRFLVHVDYVVCKGQIDRVEDWQEAFYQLWQQSPVPPVRLLYRSSRMRVSRFCVVYPVCCYYVRRSIYLCGFGQTPTRQGRWYNFRLDHIEDLEPLSWESEELPFFLHQRYQEQRLPMPDEIREEMESVWGFDFYLPARLLLLRFEREFHEGYIAGTFRHETFEQIPYEMVERRIRQSAEPEYRESLLKLWRSRSPEDAYYQALYRHGDINVQMRLRAWRPLGEVLCPGVLRDEMAQEVKQEYGWYFG</sequence>
<gene>
    <name evidence="2" type="ORF">NEA10_17045</name>
</gene>
<evidence type="ECO:0000256" key="1">
    <source>
        <dbReference type="SAM" id="MobiDB-lite"/>
    </source>
</evidence>
<reference evidence="2" key="1">
    <citation type="submission" date="2022-06" db="EMBL/GenBank/DDBJ databases">
        <title>Genome sequence of Phormidium yuhuli AB48 isolated from an industrial photobioreactor environment.</title>
        <authorList>
            <person name="Qiu Y."/>
            <person name="Noonan A.J.C."/>
            <person name="Dofher K."/>
            <person name="Koch M."/>
            <person name="Kieft B."/>
            <person name="Lin X."/>
            <person name="Ziels R.M."/>
            <person name="Hallam S.J."/>
        </authorList>
    </citation>
    <scope>NUCLEOTIDE SEQUENCE</scope>
    <source>
        <strain evidence="2">AB48</strain>
    </source>
</reference>